<dbReference type="RefSeq" id="WP_209339996.1">
    <property type="nucleotide sequence ID" value="NZ_JAGIQL010000037.1"/>
</dbReference>
<dbReference type="InterPro" id="IPR013149">
    <property type="entry name" value="ADH-like_C"/>
</dbReference>
<dbReference type="InterPro" id="IPR013154">
    <property type="entry name" value="ADH-like_N"/>
</dbReference>
<dbReference type="Pfam" id="PF08240">
    <property type="entry name" value="ADH_N"/>
    <property type="match status" value="1"/>
</dbReference>
<evidence type="ECO:0000313" key="3">
    <source>
        <dbReference type="Proteomes" id="UP000670475"/>
    </source>
</evidence>
<name>A0A940MEP7_9ACTN</name>
<evidence type="ECO:0000313" key="2">
    <source>
        <dbReference type="EMBL" id="MBP0458232.1"/>
    </source>
</evidence>
<feature type="domain" description="Enoyl reductase (ER)" evidence="1">
    <location>
        <begin position="10"/>
        <end position="327"/>
    </location>
</feature>
<dbReference type="Gene3D" id="3.90.180.10">
    <property type="entry name" value="Medium-chain alcohol dehydrogenases, catalytic domain"/>
    <property type="match status" value="1"/>
</dbReference>
<dbReference type="SUPFAM" id="SSF50129">
    <property type="entry name" value="GroES-like"/>
    <property type="match status" value="1"/>
</dbReference>
<dbReference type="PANTHER" id="PTHR43677">
    <property type="entry name" value="SHORT-CHAIN DEHYDROGENASE/REDUCTASE"/>
    <property type="match status" value="1"/>
</dbReference>
<dbReference type="GO" id="GO:0016491">
    <property type="term" value="F:oxidoreductase activity"/>
    <property type="evidence" value="ECO:0007669"/>
    <property type="project" value="InterPro"/>
</dbReference>
<dbReference type="InterPro" id="IPR020843">
    <property type="entry name" value="ER"/>
</dbReference>
<comment type="caution">
    <text evidence="2">The sequence shown here is derived from an EMBL/GenBank/DDBJ whole genome shotgun (WGS) entry which is preliminary data.</text>
</comment>
<dbReference type="SUPFAM" id="SSF51735">
    <property type="entry name" value="NAD(P)-binding Rossmann-fold domains"/>
    <property type="match status" value="1"/>
</dbReference>
<gene>
    <name evidence="2" type="ORF">JFN87_12070</name>
</gene>
<dbReference type="Pfam" id="PF00107">
    <property type="entry name" value="ADH_zinc_N"/>
    <property type="match status" value="1"/>
</dbReference>
<keyword evidence="3" id="KW-1185">Reference proteome</keyword>
<proteinExistence type="predicted"/>
<evidence type="ECO:0000259" key="1">
    <source>
        <dbReference type="SMART" id="SM00829"/>
    </source>
</evidence>
<dbReference type="EMBL" id="JAGIQL010000037">
    <property type="protein sequence ID" value="MBP0458232.1"/>
    <property type="molecule type" value="Genomic_DNA"/>
</dbReference>
<dbReference type="Proteomes" id="UP000670475">
    <property type="component" value="Unassembled WGS sequence"/>
</dbReference>
<reference evidence="2" key="1">
    <citation type="submission" date="2021-03" db="EMBL/GenBank/DDBJ databases">
        <title>Whole genome sequence of Streptomyces bomunensis MMS17-BM035.</title>
        <authorList>
            <person name="Lee J.H."/>
        </authorList>
    </citation>
    <scope>NUCLEOTIDE SEQUENCE</scope>
    <source>
        <strain evidence="2">MMS17-BM035</strain>
    </source>
</reference>
<dbReference type="InterPro" id="IPR011032">
    <property type="entry name" value="GroES-like_sf"/>
</dbReference>
<dbReference type="AlphaFoldDB" id="A0A940MEP7"/>
<dbReference type="SMART" id="SM00829">
    <property type="entry name" value="PKS_ER"/>
    <property type="match status" value="1"/>
</dbReference>
<sequence>MRAIVLRQYGSPEELRIEEVPEPVAGPGEVVVDVAAAGIQFVETQVRSGGLRGVSPVAPKELPWTPGREVAGVVASVGEGVDGALVGQRVAGQTAAGGGYAERAVLAVDALHRLPQALGSAEAVSLLGTGRTAVALLETAGIGKGDTVLVESAAGAVGTLVLQLARAAGAERLIGLARGEEKLRLVREFGADAAVDYTAPDWPDQVRRAAPDGVTVVLDAVGGRTGLDAFELLAPGGRFVIFGFSGGSITQLDPASVAERGITVSSYFGPPAGDRGPEVQMRRAREALTAAAEGRLRPLVGQRFPLAEASAAHTAISARATVGKTVLIP</sequence>
<accession>A0A940MEP7</accession>
<dbReference type="Gene3D" id="3.40.50.720">
    <property type="entry name" value="NAD(P)-binding Rossmann-like Domain"/>
    <property type="match status" value="1"/>
</dbReference>
<protein>
    <submittedName>
        <fullName evidence="2">Zinc-binding dehydrogenase</fullName>
    </submittedName>
</protein>
<dbReference type="InterPro" id="IPR051397">
    <property type="entry name" value="Zn-ADH-like_protein"/>
</dbReference>
<dbReference type="CDD" id="cd08244">
    <property type="entry name" value="MDR_enoyl_red"/>
    <property type="match status" value="1"/>
</dbReference>
<organism evidence="2 3">
    <name type="scientific">Streptomyces montanisoli</name>
    <dbReference type="NCBI Taxonomy" id="2798581"/>
    <lineage>
        <taxon>Bacteria</taxon>
        <taxon>Bacillati</taxon>
        <taxon>Actinomycetota</taxon>
        <taxon>Actinomycetes</taxon>
        <taxon>Kitasatosporales</taxon>
        <taxon>Streptomycetaceae</taxon>
        <taxon>Streptomyces</taxon>
    </lineage>
</organism>
<dbReference type="InterPro" id="IPR036291">
    <property type="entry name" value="NAD(P)-bd_dom_sf"/>
</dbReference>
<dbReference type="PANTHER" id="PTHR43677:SF4">
    <property type="entry name" value="QUINONE OXIDOREDUCTASE-LIKE PROTEIN 2"/>
    <property type="match status" value="1"/>
</dbReference>